<dbReference type="Proteomes" id="UP000193689">
    <property type="component" value="Unassembled WGS sequence"/>
</dbReference>
<keyword evidence="9 11" id="KW-0472">Membrane</keyword>
<evidence type="ECO:0000256" key="7">
    <source>
        <dbReference type="ARBA" id="ARBA00022927"/>
    </source>
</evidence>
<evidence type="ECO:0000256" key="9">
    <source>
        <dbReference type="ARBA" id="ARBA00023136"/>
    </source>
</evidence>
<dbReference type="InParanoid" id="A0A1Y2DW61"/>
<dbReference type="GO" id="GO:0005789">
    <property type="term" value="C:endoplasmic reticulum membrane"/>
    <property type="evidence" value="ECO:0007669"/>
    <property type="project" value="UniProtKB-SubCell"/>
</dbReference>
<evidence type="ECO:0000256" key="11">
    <source>
        <dbReference type="SAM" id="Phobius"/>
    </source>
</evidence>
<proteinExistence type="inferred from homology"/>
<evidence type="ECO:0000313" key="12">
    <source>
        <dbReference type="EMBL" id="ORY63530.1"/>
    </source>
</evidence>
<dbReference type="GO" id="GO:0031201">
    <property type="term" value="C:SNARE complex"/>
    <property type="evidence" value="ECO:0007669"/>
    <property type="project" value="TreeGrafter"/>
</dbReference>
<accession>A0A1Y2DW61</accession>
<evidence type="ECO:0000256" key="4">
    <source>
        <dbReference type="ARBA" id="ARBA00022692"/>
    </source>
</evidence>
<dbReference type="STRING" id="1141098.A0A1Y2DW61"/>
<organism evidence="12 13">
    <name type="scientific">Pseudomassariella vexata</name>
    <dbReference type="NCBI Taxonomy" id="1141098"/>
    <lineage>
        <taxon>Eukaryota</taxon>
        <taxon>Fungi</taxon>
        <taxon>Dikarya</taxon>
        <taxon>Ascomycota</taxon>
        <taxon>Pezizomycotina</taxon>
        <taxon>Sordariomycetes</taxon>
        <taxon>Xylariomycetidae</taxon>
        <taxon>Amphisphaeriales</taxon>
        <taxon>Pseudomassariaceae</taxon>
        <taxon>Pseudomassariella</taxon>
    </lineage>
</organism>
<evidence type="ECO:0000313" key="13">
    <source>
        <dbReference type="Proteomes" id="UP000193689"/>
    </source>
</evidence>
<keyword evidence="3" id="KW-0813">Transport</keyword>
<comment type="similarity">
    <text evidence="2">Belongs to the USE1 family.</text>
</comment>
<evidence type="ECO:0000256" key="5">
    <source>
        <dbReference type="ARBA" id="ARBA00022824"/>
    </source>
</evidence>
<evidence type="ECO:0008006" key="14">
    <source>
        <dbReference type="Google" id="ProtNLM"/>
    </source>
</evidence>
<evidence type="ECO:0000256" key="1">
    <source>
        <dbReference type="ARBA" id="ARBA00004163"/>
    </source>
</evidence>
<keyword evidence="6" id="KW-0931">ER-Golgi transport</keyword>
<comment type="subcellular location">
    <subcellularLocation>
        <location evidence="1">Endoplasmic reticulum membrane</location>
        <topology evidence="1">Single-pass type IV membrane protein</topology>
    </subcellularLocation>
</comment>
<reference evidence="12 13" key="1">
    <citation type="submission" date="2016-07" db="EMBL/GenBank/DDBJ databases">
        <title>Pervasive Adenine N6-methylation of Active Genes in Fungi.</title>
        <authorList>
            <consortium name="DOE Joint Genome Institute"/>
            <person name="Mondo S.J."/>
            <person name="Dannebaum R.O."/>
            <person name="Kuo R.C."/>
            <person name="Labutti K."/>
            <person name="Haridas S."/>
            <person name="Kuo A."/>
            <person name="Salamov A."/>
            <person name="Ahrendt S.R."/>
            <person name="Lipzen A."/>
            <person name="Sullivan W."/>
            <person name="Andreopoulos W.B."/>
            <person name="Clum A."/>
            <person name="Lindquist E."/>
            <person name="Daum C."/>
            <person name="Ramamoorthy G.K."/>
            <person name="Gryganskyi A."/>
            <person name="Culley D."/>
            <person name="Magnuson J.K."/>
            <person name="James T.Y."/>
            <person name="O'Malley M.A."/>
            <person name="Stajich J.E."/>
            <person name="Spatafora J.W."/>
            <person name="Visel A."/>
            <person name="Grigoriev I.V."/>
        </authorList>
    </citation>
    <scope>NUCLEOTIDE SEQUENCE [LARGE SCALE GENOMIC DNA]</scope>
    <source>
        <strain evidence="12 13">CBS 129021</strain>
    </source>
</reference>
<dbReference type="Pfam" id="PF09753">
    <property type="entry name" value="Use1"/>
    <property type="match status" value="1"/>
</dbReference>
<dbReference type="EMBL" id="MCFJ01000008">
    <property type="protein sequence ID" value="ORY63530.1"/>
    <property type="molecule type" value="Genomic_DNA"/>
</dbReference>
<keyword evidence="4 11" id="KW-0812">Transmembrane</keyword>
<comment type="caution">
    <text evidence="12">The sequence shown here is derived from an EMBL/GenBank/DDBJ whole genome shotgun (WGS) entry which is preliminary data.</text>
</comment>
<keyword evidence="5" id="KW-0256">Endoplasmic reticulum</keyword>
<feature type="region of interest" description="Disordered" evidence="10">
    <location>
        <begin position="133"/>
        <end position="183"/>
    </location>
</feature>
<evidence type="ECO:0000256" key="10">
    <source>
        <dbReference type="SAM" id="MobiDB-lite"/>
    </source>
</evidence>
<evidence type="ECO:0000256" key="2">
    <source>
        <dbReference type="ARBA" id="ARBA00007891"/>
    </source>
</evidence>
<keyword evidence="8 11" id="KW-1133">Transmembrane helix</keyword>
<evidence type="ECO:0000256" key="8">
    <source>
        <dbReference type="ARBA" id="ARBA00022989"/>
    </source>
</evidence>
<evidence type="ECO:0000256" key="3">
    <source>
        <dbReference type="ARBA" id="ARBA00022448"/>
    </source>
</evidence>
<dbReference type="PANTHER" id="PTHR13050">
    <property type="entry name" value="USE1-LIKE PROTEIN"/>
    <property type="match status" value="1"/>
</dbReference>
<protein>
    <recommendedName>
        <fullName evidence="14">Synaptobrevin</fullName>
    </recommendedName>
</protein>
<dbReference type="InterPro" id="IPR019150">
    <property type="entry name" value="Vesicle_transport_protein_Use1"/>
</dbReference>
<dbReference type="GO" id="GO:0015031">
    <property type="term" value="P:protein transport"/>
    <property type="evidence" value="ECO:0007669"/>
    <property type="project" value="UniProtKB-KW"/>
</dbReference>
<keyword evidence="13" id="KW-1185">Reference proteome</keyword>
<dbReference type="RefSeq" id="XP_040715187.1">
    <property type="nucleotide sequence ID" value="XM_040860507.1"/>
</dbReference>
<dbReference type="GO" id="GO:0005484">
    <property type="term" value="F:SNAP receptor activity"/>
    <property type="evidence" value="ECO:0007669"/>
    <property type="project" value="TreeGrafter"/>
</dbReference>
<dbReference type="OrthoDB" id="3231855at2759"/>
<feature type="region of interest" description="Disordered" evidence="10">
    <location>
        <begin position="107"/>
        <end position="126"/>
    </location>
</feature>
<dbReference type="GO" id="GO:0006890">
    <property type="term" value="P:retrograde vesicle-mediated transport, Golgi to endoplasmic reticulum"/>
    <property type="evidence" value="ECO:0007669"/>
    <property type="project" value="TreeGrafter"/>
</dbReference>
<feature type="transmembrane region" description="Helical" evidence="11">
    <location>
        <begin position="330"/>
        <end position="348"/>
    </location>
</feature>
<dbReference type="PANTHER" id="PTHR13050:SF7">
    <property type="entry name" value="VESICLE TRANSPORT PROTEIN USE1"/>
    <property type="match status" value="1"/>
</dbReference>
<feature type="compositionally biased region" description="Acidic residues" evidence="10">
    <location>
        <begin position="108"/>
        <end position="126"/>
    </location>
</feature>
<dbReference type="GeneID" id="63776719"/>
<sequence>MVRLSHDPITPSRRSDSSSLNDLNRLLSRLQHNILHADAERERRLRTSEYERNKAGVNLEYARTLLTKLEQDAAGIKTQARRQEMQADLNQKRDVFEQLMERLRELEEVSVDSDEGDSEEEDEEDLLADLVVRTPSESMGSRGEDEDDGGDAWGAGMEDAYEEESTVIPEQHPRQWQSEPEPAAVEATRAPVEGGDQPVIATETEQSLRARKKGPEAQVDTAETSARKQLFGNRTATSTTAVSTTATTEAILDHHREEQDKLTESLLNMATALKSSSHAFATSLEGEKDILSTAGSGLEKNETALEAASRRMGFLTRMSEGEGWFGRMKLYGMIFAMMVVAILIVFVLPKLRF</sequence>
<keyword evidence="7" id="KW-0653">Protein transport</keyword>
<evidence type="ECO:0000256" key="6">
    <source>
        <dbReference type="ARBA" id="ARBA00022892"/>
    </source>
</evidence>
<name>A0A1Y2DW61_9PEZI</name>
<dbReference type="AlphaFoldDB" id="A0A1Y2DW61"/>
<gene>
    <name evidence="12" type="ORF">BCR38DRAFT_437071</name>
</gene>